<sequence>MKLANQALARATIPRTKEGRKLRNVARDDAAGAGGPTCPR</sequence>
<dbReference type="AlphaFoldDB" id="A0A0D5Y480"/>
<dbReference type="Proteomes" id="UP000032748">
    <property type="component" value="Chromosome"/>
</dbReference>
<gene>
    <name evidence="2" type="ORF">PCL1606_43500</name>
</gene>
<dbReference type="PATRIC" id="fig|587753.10.peg.4347"/>
<accession>A0A0D5Y480</accession>
<evidence type="ECO:0000313" key="2">
    <source>
        <dbReference type="EMBL" id="AKA25797.1"/>
    </source>
</evidence>
<feature type="region of interest" description="Disordered" evidence="1">
    <location>
        <begin position="1"/>
        <end position="40"/>
    </location>
</feature>
<proteinExistence type="predicted"/>
<organism evidence="2 3">
    <name type="scientific">Pseudomonas chlororaphis</name>
    <dbReference type="NCBI Taxonomy" id="587753"/>
    <lineage>
        <taxon>Bacteria</taxon>
        <taxon>Pseudomonadati</taxon>
        <taxon>Pseudomonadota</taxon>
        <taxon>Gammaproteobacteria</taxon>
        <taxon>Pseudomonadales</taxon>
        <taxon>Pseudomonadaceae</taxon>
        <taxon>Pseudomonas</taxon>
    </lineage>
</organism>
<dbReference type="EMBL" id="CP011110">
    <property type="protein sequence ID" value="AKA25797.1"/>
    <property type="molecule type" value="Genomic_DNA"/>
</dbReference>
<feature type="compositionally biased region" description="Basic and acidic residues" evidence="1">
    <location>
        <begin position="15"/>
        <end position="30"/>
    </location>
</feature>
<dbReference type="KEGG" id="pcz:PCL1606_43500"/>
<reference evidence="2 3" key="1">
    <citation type="journal article" date="2015" name="Mol. Plant Microbe Interact.">
        <title>Comparative Genomic Analysis of Pseudomonas chlororaphis PCL1606 Reveals New Insight into Antifungal Compounds Involved in Biocontrol.</title>
        <authorList>
            <person name="Calderon C.E."/>
            <person name="Ramos C."/>
            <person name="de Vicente A."/>
            <person name="Cazorla F.M."/>
        </authorList>
    </citation>
    <scope>NUCLEOTIDE SEQUENCE [LARGE SCALE GENOMIC DNA]</scope>
    <source>
        <strain evidence="2 3">PCL1606</strain>
    </source>
</reference>
<protein>
    <submittedName>
        <fullName evidence="2">Uncharacterized protein</fullName>
    </submittedName>
</protein>
<evidence type="ECO:0000313" key="3">
    <source>
        <dbReference type="Proteomes" id="UP000032748"/>
    </source>
</evidence>
<evidence type="ECO:0000256" key="1">
    <source>
        <dbReference type="SAM" id="MobiDB-lite"/>
    </source>
</evidence>
<name>A0A0D5Y480_9PSED</name>